<dbReference type="PANTHER" id="PTHR34676:SF28">
    <property type="entry name" value="ZINC FINGER, CCHC-TYPE, RIBONUCLEASE H-LIKE DOMAIN, GAG-PRE-INTEGRASE DOMAIN PROTEIN-RELATED"/>
    <property type="match status" value="1"/>
</dbReference>
<dbReference type="EMBL" id="MNCJ02000318">
    <property type="protein sequence ID" value="KAF5815687.1"/>
    <property type="molecule type" value="Genomic_DNA"/>
</dbReference>
<dbReference type="Gene3D" id="4.10.60.10">
    <property type="entry name" value="Zinc finger, CCHC-type"/>
    <property type="match status" value="1"/>
</dbReference>
<feature type="domain" description="CCHC-type" evidence="2">
    <location>
        <begin position="415"/>
        <end position="431"/>
    </location>
</feature>
<dbReference type="Pfam" id="PF00098">
    <property type="entry name" value="zf-CCHC"/>
    <property type="match status" value="1"/>
</dbReference>
<dbReference type="InterPro" id="IPR036875">
    <property type="entry name" value="Znf_CCHC_sf"/>
</dbReference>
<dbReference type="Gramene" id="mRNA:HanXRQr2_Chr03g0125831">
    <property type="protein sequence ID" value="CDS:HanXRQr2_Chr03g0125831.1"/>
    <property type="gene ID" value="HanXRQr2_Chr03g0125831"/>
</dbReference>
<organism evidence="3 4">
    <name type="scientific">Helianthus annuus</name>
    <name type="common">Common sunflower</name>
    <dbReference type="NCBI Taxonomy" id="4232"/>
    <lineage>
        <taxon>Eukaryota</taxon>
        <taxon>Viridiplantae</taxon>
        <taxon>Streptophyta</taxon>
        <taxon>Embryophyta</taxon>
        <taxon>Tracheophyta</taxon>
        <taxon>Spermatophyta</taxon>
        <taxon>Magnoliopsida</taxon>
        <taxon>eudicotyledons</taxon>
        <taxon>Gunneridae</taxon>
        <taxon>Pentapetalae</taxon>
        <taxon>asterids</taxon>
        <taxon>campanulids</taxon>
        <taxon>Asterales</taxon>
        <taxon>Asteraceae</taxon>
        <taxon>Asteroideae</taxon>
        <taxon>Heliantheae alliance</taxon>
        <taxon>Heliantheae</taxon>
        <taxon>Helianthus</taxon>
    </lineage>
</organism>
<dbReference type="GO" id="GO:0003676">
    <property type="term" value="F:nucleic acid binding"/>
    <property type="evidence" value="ECO:0007669"/>
    <property type="project" value="InterPro"/>
</dbReference>
<dbReference type="Proteomes" id="UP000215914">
    <property type="component" value="Unassembled WGS sequence"/>
</dbReference>
<reference evidence="3" key="2">
    <citation type="submission" date="2020-06" db="EMBL/GenBank/DDBJ databases">
        <title>Helianthus annuus Genome sequencing and assembly Release 2.</title>
        <authorList>
            <person name="Gouzy J."/>
            <person name="Langlade N."/>
            <person name="Munos S."/>
        </authorList>
    </citation>
    <scope>NUCLEOTIDE SEQUENCE</scope>
    <source>
        <tissue evidence="3">Leaves</tissue>
    </source>
</reference>
<dbReference type="PANTHER" id="PTHR34676">
    <property type="entry name" value="DUF4219 DOMAIN-CONTAINING PROTEIN-RELATED"/>
    <property type="match status" value="1"/>
</dbReference>
<keyword evidence="4" id="KW-1185">Reference proteome</keyword>
<keyword evidence="1" id="KW-0863">Zinc-finger</keyword>
<dbReference type="SMART" id="SM00343">
    <property type="entry name" value="ZnF_C2HC"/>
    <property type="match status" value="1"/>
</dbReference>
<proteinExistence type="predicted"/>
<dbReference type="Pfam" id="PF14223">
    <property type="entry name" value="Retrotran_gag_2"/>
    <property type="match status" value="1"/>
</dbReference>
<gene>
    <name evidence="3" type="ORF">HanXRQr2_Chr03g0125831</name>
</gene>
<dbReference type="InterPro" id="IPR001878">
    <property type="entry name" value="Znf_CCHC"/>
</dbReference>
<evidence type="ECO:0000256" key="1">
    <source>
        <dbReference type="PROSITE-ProRule" id="PRU00047"/>
    </source>
</evidence>
<dbReference type="AlphaFoldDB" id="A0A9K3JIU0"/>
<evidence type="ECO:0000313" key="3">
    <source>
        <dbReference type="EMBL" id="KAF5815687.1"/>
    </source>
</evidence>
<name>A0A9K3JIU0_HELAN</name>
<evidence type="ECO:0000259" key="2">
    <source>
        <dbReference type="PROSITE" id="PS50158"/>
    </source>
</evidence>
<keyword evidence="1" id="KW-0479">Metal-binding</keyword>
<evidence type="ECO:0000313" key="4">
    <source>
        <dbReference type="Proteomes" id="UP000215914"/>
    </source>
</evidence>
<protein>
    <submittedName>
        <fullName evidence="3">Transcription factor interactor and regulator CCHC(Zn) family</fullName>
    </submittedName>
</protein>
<keyword evidence="1" id="KW-0862">Zinc</keyword>
<dbReference type="PROSITE" id="PS50158">
    <property type="entry name" value="ZF_CCHC"/>
    <property type="match status" value="1"/>
</dbReference>
<dbReference type="SUPFAM" id="SSF57756">
    <property type="entry name" value="Retrovirus zinc finger-like domains"/>
    <property type="match status" value="1"/>
</dbReference>
<dbReference type="GO" id="GO:0008270">
    <property type="term" value="F:zinc ion binding"/>
    <property type="evidence" value="ECO:0007669"/>
    <property type="project" value="UniProtKB-KW"/>
</dbReference>
<reference evidence="3" key="1">
    <citation type="journal article" date="2017" name="Nature">
        <title>The sunflower genome provides insights into oil metabolism, flowering and Asterid evolution.</title>
        <authorList>
            <person name="Badouin H."/>
            <person name="Gouzy J."/>
            <person name="Grassa C.J."/>
            <person name="Murat F."/>
            <person name="Staton S.E."/>
            <person name="Cottret L."/>
            <person name="Lelandais-Briere C."/>
            <person name="Owens G.L."/>
            <person name="Carrere S."/>
            <person name="Mayjonade B."/>
            <person name="Legrand L."/>
            <person name="Gill N."/>
            <person name="Kane N.C."/>
            <person name="Bowers J.E."/>
            <person name="Hubner S."/>
            <person name="Bellec A."/>
            <person name="Berard A."/>
            <person name="Berges H."/>
            <person name="Blanchet N."/>
            <person name="Boniface M.C."/>
            <person name="Brunel D."/>
            <person name="Catrice O."/>
            <person name="Chaidir N."/>
            <person name="Claudel C."/>
            <person name="Donnadieu C."/>
            <person name="Faraut T."/>
            <person name="Fievet G."/>
            <person name="Helmstetter N."/>
            <person name="King M."/>
            <person name="Knapp S.J."/>
            <person name="Lai Z."/>
            <person name="Le Paslier M.C."/>
            <person name="Lippi Y."/>
            <person name="Lorenzon L."/>
            <person name="Mandel J.R."/>
            <person name="Marage G."/>
            <person name="Marchand G."/>
            <person name="Marquand E."/>
            <person name="Bret-Mestries E."/>
            <person name="Morien E."/>
            <person name="Nambeesan S."/>
            <person name="Nguyen T."/>
            <person name="Pegot-Espagnet P."/>
            <person name="Pouilly N."/>
            <person name="Raftis F."/>
            <person name="Sallet E."/>
            <person name="Schiex T."/>
            <person name="Thomas J."/>
            <person name="Vandecasteele C."/>
            <person name="Vares D."/>
            <person name="Vear F."/>
            <person name="Vautrin S."/>
            <person name="Crespi M."/>
            <person name="Mangin B."/>
            <person name="Burke J.M."/>
            <person name="Salse J."/>
            <person name="Munos S."/>
            <person name="Vincourt P."/>
            <person name="Rieseberg L.H."/>
            <person name="Langlade N.B."/>
        </authorList>
    </citation>
    <scope>NUCLEOTIDE SEQUENCE</scope>
    <source>
        <tissue evidence="3">Leaves</tissue>
    </source>
</reference>
<comment type="caution">
    <text evidence="3">The sequence shown here is derived from an EMBL/GenBank/DDBJ whole genome shotgun (WGS) entry which is preliminary data.</text>
</comment>
<accession>A0A9K3JIU0</accession>
<sequence>MSTNNVDLAALNKQQELDSKLGTTTRIPRLTDANDFPEWKWRFEQHLKVKDYKLWRSILRGPREIMMDSSTEPGVKVKKPKSQYTEDDLLIIEEDERALSYLTMGLGPDIAIGFRTCKSAKELWESLIDVYEGNEDMKESRRNLLRQNFNNFNHIYGETVDNQIQRFVKIVTQMQMEEIHTSNASTNRQLLNALPKSWDHHVAMIKKTKDLARCSLLEMISHIKACELDDKQRETNYKNSMLAAGFSVAPTSSNDNNTALLSQGGFQMFSNATFAKSTPTSANVYCSGSSNQATPPHPTVASASTVNAVNASTAASASTAKNEMIAFFTQQSKENLDIAASIINCLNAFVAGKIDPPKWCGDDLHQIHPDDVEEMDITWQMAMAAFRATKFVKRTGKNRWGASFTGASKVPFNLRCYNCHEEGHYARNCTKPPINRDQTPAQPVTPNRERALVTTSSITDAAAAGSPQPQGLAQALVVQPNINFDWNS</sequence>